<protein>
    <submittedName>
        <fullName evidence="2">Uncharacterized protein</fullName>
    </submittedName>
</protein>
<feature type="compositionally biased region" description="Basic and acidic residues" evidence="1">
    <location>
        <begin position="161"/>
        <end position="172"/>
    </location>
</feature>
<proteinExistence type="predicted"/>
<keyword evidence="3" id="KW-1185">Reference proteome</keyword>
<sequence length="387" mass="41907">MVKTGCMDSDSVAFSRLGEVNWDNPHWPLLDEVDHELREERCADESGANSVNGAAAEAGVGEQAEVLPPQMWQESEWDLALEERWRGERRERCGTHLALKMHGAAGHGAAEAMIRLYTAHLMAKGTVTAANLQPYLSAIDNCHEDTGKDGPAKGRNVPTDARAERARRRGPDPDVAAGQTHGGGLHPVGRADAELFRACTYVVLVCQFGVAGHECVHAQGPHQRVQQGDLGGAPQGARQEACAPEQGLGIPANGVDGLVQLLQHWERARDALWQQEQFIVNEDGRGSYRRLAWEKGKLASAQANDWVVLGKLGCVPPEGGHFSGHNTCKGTCAYSLDVCPRKGVISLATTRAMVPVPAPRLCGFRWRGVASLWVVPSRYRQSTPTST</sequence>
<feature type="region of interest" description="Disordered" evidence="1">
    <location>
        <begin position="146"/>
        <end position="185"/>
    </location>
</feature>
<dbReference type="AlphaFoldDB" id="A0AAE0LFZ3"/>
<evidence type="ECO:0000256" key="1">
    <source>
        <dbReference type="SAM" id="MobiDB-lite"/>
    </source>
</evidence>
<organism evidence="2 3">
    <name type="scientific">Cymbomonas tetramitiformis</name>
    <dbReference type="NCBI Taxonomy" id="36881"/>
    <lineage>
        <taxon>Eukaryota</taxon>
        <taxon>Viridiplantae</taxon>
        <taxon>Chlorophyta</taxon>
        <taxon>Pyramimonadophyceae</taxon>
        <taxon>Pyramimonadales</taxon>
        <taxon>Pyramimonadaceae</taxon>
        <taxon>Cymbomonas</taxon>
    </lineage>
</organism>
<reference evidence="2 3" key="1">
    <citation type="journal article" date="2015" name="Genome Biol. Evol.">
        <title>Comparative Genomics of a Bacterivorous Green Alga Reveals Evolutionary Causalities and Consequences of Phago-Mixotrophic Mode of Nutrition.</title>
        <authorList>
            <person name="Burns J.A."/>
            <person name="Paasch A."/>
            <person name="Narechania A."/>
            <person name="Kim E."/>
        </authorList>
    </citation>
    <scope>NUCLEOTIDE SEQUENCE [LARGE SCALE GENOMIC DNA]</scope>
    <source>
        <strain evidence="2 3">PLY_AMNH</strain>
    </source>
</reference>
<evidence type="ECO:0000313" key="3">
    <source>
        <dbReference type="Proteomes" id="UP001190700"/>
    </source>
</evidence>
<evidence type="ECO:0000313" key="2">
    <source>
        <dbReference type="EMBL" id="KAK3283772.1"/>
    </source>
</evidence>
<dbReference type="EMBL" id="LGRX02002655">
    <property type="protein sequence ID" value="KAK3283772.1"/>
    <property type="molecule type" value="Genomic_DNA"/>
</dbReference>
<dbReference type="Proteomes" id="UP001190700">
    <property type="component" value="Unassembled WGS sequence"/>
</dbReference>
<comment type="caution">
    <text evidence="2">The sequence shown here is derived from an EMBL/GenBank/DDBJ whole genome shotgun (WGS) entry which is preliminary data.</text>
</comment>
<gene>
    <name evidence="2" type="ORF">CYMTET_8537</name>
</gene>
<accession>A0AAE0LFZ3</accession>
<name>A0AAE0LFZ3_9CHLO</name>